<dbReference type="PROSITE" id="PS00041">
    <property type="entry name" value="HTH_ARAC_FAMILY_1"/>
    <property type="match status" value="1"/>
</dbReference>
<dbReference type="Pfam" id="PF02311">
    <property type="entry name" value="AraC_binding"/>
    <property type="match status" value="1"/>
</dbReference>
<proteinExistence type="predicted"/>
<gene>
    <name evidence="5" type="ORF">HZI73_22655</name>
</gene>
<dbReference type="SMART" id="SM00342">
    <property type="entry name" value="HTH_ARAC"/>
    <property type="match status" value="1"/>
</dbReference>
<dbReference type="InterPro" id="IPR037923">
    <property type="entry name" value="HTH-like"/>
</dbReference>
<keyword evidence="2" id="KW-0238">DNA-binding</keyword>
<protein>
    <submittedName>
        <fullName evidence="5">Helix-turn-helix transcriptional regulator</fullName>
    </submittedName>
</protein>
<dbReference type="AlphaFoldDB" id="A0A8J8MNE3"/>
<feature type="domain" description="HTH araC/xylS-type" evidence="4">
    <location>
        <begin position="189"/>
        <end position="286"/>
    </location>
</feature>
<dbReference type="EMBL" id="CP058649">
    <property type="protein sequence ID" value="QUI24915.1"/>
    <property type="molecule type" value="Genomic_DNA"/>
</dbReference>
<accession>A0A8J8MNE3</accession>
<dbReference type="SUPFAM" id="SSF51215">
    <property type="entry name" value="Regulatory protein AraC"/>
    <property type="match status" value="1"/>
</dbReference>
<dbReference type="KEGG" id="vpy:HZI73_22655"/>
<evidence type="ECO:0000256" key="3">
    <source>
        <dbReference type="ARBA" id="ARBA00023163"/>
    </source>
</evidence>
<keyword evidence="3" id="KW-0804">Transcription</keyword>
<dbReference type="RefSeq" id="WP_212695615.1">
    <property type="nucleotide sequence ID" value="NZ_CP058649.1"/>
</dbReference>
<keyword evidence="1" id="KW-0805">Transcription regulation</keyword>
<dbReference type="Proteomes" id="UP000683246">
    <property type="component" value="Chromosome"/>
</dbReference>
<evidence type="ECO:0000256" key="1">
    <source>
        <dbReference type="ARBA" id="ARBA00023015"/>
    </source>
</evidence>
<dbReference type="GO" id="GO:0003700">
    <property type="term" value="F:DNA-binding transcription factor activity"/>
    <property type="evidence" value="ECO:0007669"/>
    <property type="project" value="InterPro"/>
</dbReference>
<name>A0A8J8MNE3_9FIRM</name>
<dbReference type="GO" id="GO:0043565">
    <property type="term" value="F:sequence-specific DNA binding"/>
    <property type="evidence" value="ECO:0007669"/>
    <property type="project" value="InterPro"/>
</dbReference>
<keyword evidence="6" id="KW-1185">Reference proteome</keyword>
<evidence type="ECO:0000259" key="4">
    <source>
        <dbReference type="PROSITE" id="PS01124"/>
    </source>
</evidence>
<dbReference type="Pfam" id="PF12833">
    <property type="entry name" value="HTH_18"/>
    <property type="match status" value="1"/>
</dbReference>
<dbReference type="InterPro" id="IPR018060">
    <property type="entry name" value="HTH_AraC"/>
</dbReference>
<dbReference type="InterPro" id="IPR018062">
    <property type="entry name" value="HTH_AraC-typ_CS"/>
</dbReference>
<sequence>MKAYYETNQFNSEDFIYTLCNDGTVAGMTVHPHWHELIEILHVEKGEALQYVEDQSFKITEGDIVFIGMNQIHATYAEPQHTAKINVFQLNAEALIAGPNDDKKKLMEMLSGKLDVPRPIRSQHEHLISMLKNIMSLIQEASSEQEQLVSRCMLQSECHQLFAYLIAAYPVDENYKGNGMTKKSKLALEKAFQYIDEHYKSKLTVQEVASIAGYSVPQFNRLMKRYTGLSFVNYVNKCRVFMSIDKMLHGMTITEAAYDSGFFSISSFNRSFLTHRGISPREYLKRFEANDR</sequence>
<dbReference type="Gene3D" id="2.60.120.10">
    <property type="entry name" value="Jelly Rolls"/>
    <property type="match status" value="1"/>
</dbReference>
<evidence type="ECO:0000313" key="5">
    <source>
        <dbReference type="EMBL" id="QUI24915.1"/>
    </source>
</evidence>
<dbReference type="InterPro" id="IPR003313">
    <property type="entry name" value="AraC-bd"/>
</dbReference>
<evidence type="ECO:0000313" key="6">
    <source>
        <dbReference type="Proteomes" id="UP000683246"/>
    </source>
</evidence>
<dbReference type="PROSITE" id="PS01124">
    <property type="entry name" value="HTH_ARAC_FAMILY_2"/>
    <property type="match status" value="1"/>
</dbReference>
<dbReference type="PANTHER" id="PTHR43280:SF34">
    <property type="entry name" value="ARAC-FAMILY TRANSCRIPTIONAL REGULATOR"/>
    <property type="match status" value="1"/>
</dbReference>
<evidence type="ECO:0000256" key="2">
    <source>
        <dbReference type="ARBA" id="ARBA00023125"/>
    </source>
</evidence>
<dbReference type="InterPro" id="IPR014710">
    <property type="entry name" value="RmlC-like_jellyroll"/>
</dbReference>
<organism evidence="5 6">
    <name type="scientific">Vallitalea pronyensis</name>
    <dbReference type="NCBI Taxonomy" id="1348613"/>
    <lineage>
        <taxon>Bacteria</taxon>
        <taxon>Bacillati</taxon>
        <taxon>Bacillota</taxon>
        <taxon>Clostridia</taxon>
        <taxon>Lachnospirales</taxon>
        <taxon>Vallitaleaceae</taxon>
        <taxon>Vallitalea</taxon>
    </lineage>
</organism>
<dbReference type="Gene3D" id="1.10.10.60">
    <property type="entry name" value="Homeodomain-like"/>
    <property type="match status" value="2"/>
</dbReference>
<dbReference type="PANTHER" id="PTHR43280">
    <property type="entry name" value="ARAC-FAMILY TRANSCRIPTIONAL REGULATOR"/>
    <property type="match status" value="1"/>
</dbReference>
<reference evidence="5" key="1">
    <citation type="submission" date="2020-07" db="EMBL/GenBank/DDBJ databases">
        <title>Vallitalea pronyensis genome.</title>
        <authorList>
            <person name="Postec A."/>
        </authorList>
    </citation>
    <scope>NUCLEOTIDE SEQUENCE</scope>
    <source>
        <strain evidence="5">FatNI3</strain>
    </source>
</reference>
<dbReference type="InterPro" id="IPR009057">
    <property type="entry name" value="Homeodomain-like_sf"/>
</dbReference>
<dbReference type="SUPFAM" id="SSF46689">
    <property type="entry name" value="Homeodomain-like"/>
    <property type="match status" value="2"/>
</dbReference>